<evidence type="ECO:0000313" key="1">
    <source>
        <dbReference type="EMBL" id="KZO94022.1"/>
    </source>
</evidence>
<dbReference type="OrthoDB" id="549336at2759"/>
<dbReference type="Proteomes" id="UP000076738">
    <property type="component" value="Unassembled WGS sequence"/>
</dbReference>
<accession>A0A167JWY8</accession>
<sequence length="588" mass="66110">MSSTKRVTSSTDATDLSTCDFFYLWLRCASLLPIGWSKGSYSPLAYNLRRRHVHNSSCISLKSLIPEPRTATNLLSTSSTPLPTVSTCSLLHPFSGLDGCWSGFASSPHLPPRRFSFQSFPPVALLLSFNPFGTCSAVESPPLPTLAAAIPPQLRRSSPRKNVALATTFGAYHFDVLLPIGWSISSVLGRKDTVKLYTTEPYGLPYGFDTVLQRTGIFEGEQRHHEALVEDVRSMDVFGEGEGMIDMIILGTCVFDLPHWSQDLLREWDERPDDEKFTVVCVVHESDDERALQDLDLWARRGALRYLVLSQHVATDLRKQLNRLADSNASEHHLSMVDYVPIDIYVPILPVPDAVRPPSSHALSRAVIQGLFERSRRDFDGVFFDLIFSLSEDPSAWGYEYPEKAQRVNLDRDTPPFELHLVGGNGNLDIPEELQHVVHLHRHLDYWTYYELMQSMDVVLPAFATEAEYYDTKASSTVVKALQCNVPILGTSRLARTYTHFSDPSILIGRPHALREVQALRCLRTGVPPAPPVSSDIGHDSRVRVLWETEVLKLLTSGWRRENDAFTQVKGQVWQANAQVAERLLWEA</sequence>
<evidence type="ECO:0000313" key="2">
    <source>
        <dbReference type="Proteomes" id="UP000076738"/>
    </source>
</evidence>
<keyword evidence="2" id="KW-1185">Reference proteome</keyword>
<dbReference type="EMBL" id="KV417297">
    <property type="protein sequence ID" value="KZO94022.1"/>
    <property type="molecule type" value="Genomic_DNA"/>
</dbReference>
<dbReference type="STRING" id="1330018.A0A167JWY8"/>
<dbReference type="AlphaFoldDB" id="A0A167JWY8"/>
<gene>
    <name evidence="1" type="ORF">CALVIDRAFT_484889</name>
</gene>
<protein>
    <submittedName>
        <fullName evidence="1">Uncharacterized protein</fullName>
    </submittedName>
</protein>
<name>A0A167JWY8_CALVF</name>
<reference evidence="1 2" key="1">
    <citation type="journal article" date="2016" name="Mol. Biol. Evol.">
        <title>Comparative Genomics of Early-Diverging Mushroom-Forming Fungi Provides Insights into the Origins of Lignocellulose Decay Capabilities.</title>
        <authorList>
            <person name="Nagy L.G."/>
            <person name="Riley R."/>
            <person name="Tritt A."/>
            <person name="Adam C."/>
            <person name="Daum C."/>
            <person name="Floudas D."/>
            <person name="Sun H."/>
            <person name="Yadav J.S."/>
            <person name="Pangilinan J."/>
            <person name="Larsson K.H."/>
            <person name="Matsuura K."/>
            <person name="Barry K."/>
            <person name="Labutti K."/>
            <person name="Kuo R."/>
            <person name="Ohm R.A."/>
            <person name="Bhattacharya S.S."/>
            <person name="Shirouzu T."/>
            <person name="Yoshinaga Y."/>
            <person name="Martin F.M."/>
            <person name="Grigoriev I.V."/>
            <person name="Hibbett D.S."/>
        </authorList>
    </citation>
    <scope>NUCLEOTIDE SEQUENCE [LARGE SCALE GENOMIC DNA]</scope>
    <source>
        <strain evidence="1 2">TUFC12733</strain>
    </source>
</reference>
<proteinExistence type="predicted"/>
<organism evidence="1 2">
    <name type="scientific">Calocera viscosa (strain TUFC12733)</name>
    <dbReference type="NCBI Taxonomy" id="1330018"/>
    <lineage>
        <taxon>Eukaryota</taxon>
        <taxon>Fungi</taxon>
        <taxon>Dikarya</taxon>
        <taxon>Basidiomycota</taxon>
        <taxon>Agaricomycotina</taxon>
        <taxon>Dacrymycetes</taxon>
        <taxon>Dacrymycetales</taxon>
        <taxon>Dacrymycetaceae</taxon>
        <taxon>Calocera</taxon>
    </lineage>
</organism>